<evidence type="ECO:0000313" key="7">
    <source>
        <dbReference type="Proteomes" id="UP000492821"/>
    </source>
</evidence>
<keyword evidence="4 5" id="KW-0472">Membrane</keyword>
<sequence length="334" mass="37875">MTTTEQPPLAQRLGAGISYTAFTLLATTSNLLVIYALHKHRKIFGKYPFYTLAKNIIVASIGELITQIVVAVPLSFAGLPLYGNDATLIVLSSLDTFFFLTLFFTSLFIALNRCFVVFCPKLYALFFTDFRLYVTCAVPWILSGIWVFVTTFIGCPKVFRHDGFYYMYRCTENLTDSADLVMHISKHMSYTVPAMMLIVYALVLWRVRTMVSYQSNDGHILIQSLLICIAFEIETILFAVLPNLEFSLGMFWLSLILNYTLIFTASISSIILAALNPVIRATVLGFFPCLPQPKAESSKSNTNYRVYDISDEYGNEMTLRKQRKQKANVQIYPV</sequence>
<feature type="transmembrane region" description="Helical" evidence="5">
    <location>
        <begin position="17"/>
        <end position="37"/>
    </location>
</feature>
<feature type="transmembrane region" description="Helical" evidence="5">
    <location>
        <begin position="250"/>
        <end position="275"/>
    </location>
</feature>
<dbReference type="PANTHER" id="PTHR22718:SF25">
    <property type="entry name" value="G-PROTEIN COUPLED RECEPTORS FAMILY 1 PROFILE DOMAIN-CONTAINING PROTEIN"/>
    <property type="match status" value="1"/>
</dbReference>
<keyword evidence="2 5" id="KW-0812">Transmembrane</keyword>
<feature type="domain" description="G-protein coupled receptors family 1 profile" evidence="6">
    <location>
        <begin position="29"/>
        <end position="280"/>
    </location>
</feature>
<feature type="transmembrane region" description="Helical" evidence="5">
    <location>
        <begin position="130"/>
        <end position="153"/>
    </location>
</feature>
<comment type="subcellular location">
    <subcellularLocation>
        <location evidence="1">Membrane</location>
    </subcellularLocation>
</comment>
<proteinExistence type="predicted"/>
<dbReference type="Pfam" id="PF04789">
    <property type="entry name" value="DUF621"/>
    <property type="match status" value="1"/>
</dbReference>
<reference evidence="8" key="2">
    <citation type="submission" date="2020-10" db="UniProtKB">
        <authorList>
            <consortium name="WormBaseParasite"/>
        </authorList>
    </citation>
    <scope>IDENTIFICATION</scope>
</reference>
<evidence type="ECO:0000256" key="4">
    <source>
        <dbReference type="ARBA" id="ARBA00023136"/>
    </source>
</evidence>
<dbReference type="CDD" id="cd00637">
    <property type="entry name" value="7tm_classA_rhodopsin-like"/>
    <property type="match status" value="1"/>
</dbReference>
<name>A0A7E4W7Q0_PANRE</name>
<feature type="transmembrane region" description="Helical" evidence="5">
    <location>
        <begin position="97"/>
        <end position="118"/>
    </location>
</feature>
<keyword evidence="7" id="KW-1185">Reference proteome</keyword>
<feature type="transmembrane region" description="Helical" evidence="5">
    <location>
        <begin position="220"/>
        <end position="244"/>
    </location>
</feature>
<dbReference type="InterPro" id="IPR006874">
    <property type="entry name" value="DUF621"/>
</dbReference>
<feature type="transmembrane region" description="Helical" evidence="5">
    <location>
        <begin position="190"/>
        <end position="208"/>
    </location>
</feature>
<dbReference type="InterPro" id="IPR017452">
    <property type="entry name" value="GPCR_Rhodpsn_7TM"/>
</dbReference>
<evidence type="ECO:0000256" key="5">
    <source>
        <dbReference type="SAM" id="Phobius"/>
    </source>
</evidence>
<dbReference type="Gene3D" id="1.20.1070.10">
    <property type="entry name" value="Rhodopsin 7-helix transmembrane proteins"/>
    <property type="match status" value="1"/>
</dbReference>
<dbReference type="Proteomes" id="UP000492821">
    <property type="component" value="Unassembled WGS sequence"/>
</dbReference>
<evidence type="ECO:0000256" key="3">
    <source>
        <dbReference type="ARBA" id="ARBA00022989"/>
    </source>
</evidence>
<evidence type="ECO:0000256" key="1">
    <source>
        <dbReference type="ARBA" id="ARBA00004370"/>
    </source>
</evidence>
<accession>A0A7E4W7Q0</accession>
<dbReference type="GO" id="GO:0016020">
    <property type="term" value="C:membrane"/>
    <property type="evidence" value="ECO:0007669"/>
    <property type="project" value="UniProtKB-SubCell"/>
</dbReference>
<evidence type="ECO:0000313" key="8">
    <source>
        <dbReference type="WBParaSite" id="Pan_g8035.t1"/>
    </source>
</evidence>
<reference evidence="7" key="1">
    <citation type="journal article" date="2013" name="Genetics">
        <title>The draft genome and transcriptome of Panagrellus redivivus are shaped by the harsh demands of a free-living lifestyle.</title>
        <authorList>
            <person name="Srinivasan J."/>
            <person name="Dillman A.R."/>
            <person name="Macchietto M.G."/>
            <person name="Heikkinen L."/>
            <person name="Lakso M."/>
            <person name="Fracchia K.M."/>
            <person name="Antoshechkin I."/>
            <person name="Mortazavi A."/>
            <person name="Wong G."/>
            <person name="Sternberg P.W."/>
        </authorList>
    </citation>
    <scope>NUCLEOTIDE SEQUENCE [LARGE SCALE GENOMIC DNA]</scope>
    <source>
        <strain evidence="7">MT8872</strain>
    </source>
</reference>
<protein>
    <submittedName>
        <fullName evidence="8">G_PROTEIN_RECEP_F1_2 domain-containing protein</fullName>
    </submittedName>
</protein>
<dbReference type="WBParaSite" id="Pan_g8035.t1">
    <property type="protein sequence ID" value="Pan_g8035.t1"/>
    <property type="gene ID" value="Pan_g8035"/>
</dbReference>
<dbReference type="SUPFAM" id="SSF81321">
    <property type="entry name" value="Family A G protein-coupled receptor-like"/>
    <property type="match status" value="1"/>
</dbReference>
<dbReference type="AlphaFoldDB" id="A0A7E4W7Q0"/>
<dbReference type="PANTHER" id="PTHR22718">
    <property type="entry name" value="SERPENTINE RECEPTOR, CLASS X"/>
    <property type="match status" value="1"/>
</dbReference>
<dbReference type="PROSITE" id="PS50262">
    <property type="entry name" value="G_PROTEIN_RECEP_F1_2"/>
    <property type="match status" value="1"/>
</dbReference>
<organism evidence="7 8">
    <name type="scientific">Panagrellus redivivus</name>
    <name type="common">Microworm</name>
    <dbReference type="NCBI Taxonomy" id="6233"/>
    <lineage>
        <taxon>Eukaryota</taxon>
        <taxon>Metazoa</taxon>
        <taxon>Ecdysozoa</taxon>
        <taxon>Nematoda</taxon>
        <taxon>Chromadorea</taxon>
        <taxon>Rhabditida</taxon>
        <taxon>Tylenchina</taxon>
        <taxon>Panagrolaimomorpha</taxon>
        <taxon>Panagrolaimoidea</taxon>
        <taxon>Panagrolaimidae</taxon>
        <taxon>Panagrellus</taxon>
    </lineage>
</organism>
<evidence type="ECO:0000256" key="2">
    <source>
        <dbReference type="ARBA" id="ARBA00022692"/>
    </source>
</evidence>
<feature type="transmembrane region" description="Helical" evidence="5">
    <location>
        <begin position="57"/>
        <end position="77"/>
    </location>
</feature>
<keyword evidence="3 5" id="KW-1133">Transmembrane helix</keyword>
<evidence type="ECO:0000259" key="6">
    <source>
        <dbReference type="PROSITE" id="PS50262"/>
    </source>
</evidence>